<evidence type="ECO:0000259" key="3">
    <source>
        <dbReference type="PROSITE" id="PS50994"/>
    </source>
</evidence>
<comment type="caution">
    <text evidence="4">The sequence shown here is derived from an EMBL/GenBank/DDBJ whole genome shotgun (WGS) entry which is preliminary data.</text>
</comment>
<dbReference type="InterPro" id="IPR036397">
    <property type="entry name" value="RNaseH_sf"/>
</dbReference>
<comment type="function">
    <text evidence="1">Involved in the transposition of the insertion sequence.</text>
</comment>
<dbReference type="EMBL" id="JBHUMF010000025">
    <property type="protein sequence ID" value="MFD2681148.1"/>
    <property type="molecule type" value="Genomic_DNA"/>
</dbReference>
<dbReference type="PROSITE" id="PS50994">
    <property type="entry name" value="INTEGRASE"/>
    <property type="match status" value="1"/>
</dbReference>
<dbReference type="InterPro" id="IPR036388">
    <property type="entry name" value="WH-like_DNA-bd_sf"/>
</dbReference>
<dbReference type="InterPro" id="IPR012337">
    <property type="entry name" value="RNaseH-like_sf"/>
</dbReference>
<dbReference type="InterPro" id="IPR001584">
    <property type="entry name" value="Integrase_cat-core"/>
</dbReference>
<dbReference type="Pfam" id="PF13518">
    <property type="entry name" value="HTH_28"/>
    <property type="match status" value="3"/>
</dbReference>
<dbReference type="InterPro" id="IPR050900">
    <property type="entry name" value="Transposase_IS3/IS150/IS904"/>
</dbReference>
<evidence type="ECO:0000256" key="2">
    <source>
        <dbReference type="SAM" id="Coils"/>
    </source>
</evidence>
<dbReference type="Proteomes" id="UP001597506">
    <property type="component" value="Unassembled WGS sequence"/>
</dbReference>
<dbReference type="Gene3D" id="1.10.10.10">
    <property type="entry name" value="Winged helix-like DNA-binding domain superfamily/Winged helix DNA-binding domain"/>
    <property type="match status" value="3"/>
</dbReference>
<dbReference type="InterPro" id="IPR048020">
    <property type="entry name" value="Transpos_IS3"/>
</dbReference>
<feature type="domain" description="Integrase catalytic" evidence="3">
    <location>
        <begin position="359"/>
        <end position="521"/>
    </location>
</feature>
<dbReference type="Pfam" id="PF13276">
    <property type="entry name" value="HTH_21"/>
    <property type="match status" value="1"/>
</dbReference>
<evidence type="ECO:0000313" key="4">
    <source>
        <dbReference type="EMBL" id="MFD2681148.1"/>
    </source>
</evidence>
<proteinExistence type="predicted"/>
<dbReference type="Gene3D" id="3.30.420.10">
    <property type="entry name" value="Ribonuclease H-like superfamily/Ribonuclease H"/>
    <property type="match status" value="1"/>
</dbReference>
<dbReference type="Pfam" id="PF13333">
    <property type="entry name" value="rve_2"/>
    <property type="match status" value="1"/>
</dbReference>
<accession>A0ABW5RR43</accession>
<dbReference type="NCBIfam" id="NF033516">
    <property type="entry name" value="transpos_IS3"/>
    <property type="match status" value="1"/>
</dbReference>
<reference evidence="5" key="1">
    <citation type="journal article" date="2019" name="Int. J. Syst. Evol. Microbiol.">
        <title>The Global Catalogue of Microorganisms (GCM) 10K type strain sequencing project: providing services to taxonomists for standard genome sequencing and annotation.</title>
        <authorList>
            <consortium name="The Broad Institute Genomics Platform"/>
            <consortium name="The Broad Institute Genome Sequencing Center for Infectious Disease"/>
            <person name="Wu L."/>
            <person name="Ma J."/>
        </authorList>
    </citation>
    <scope>NUCLEOTIDE SEQUENCE [LARGE SCALE GENOMIC DNA]</scope>
    <source>
        <strain evidence="5">KCTC 3913</strain>
    </source>
</reference>
<dbReference type="RefSeq" id="WP_377935101.1">
    <property type="nucleotide sequence ID" value="NZ_JBHUMF010000025.1"/>
</dbReference>
<keyword evidence="5" id="KW-1185">Reference proteome</keyword>
<dbReference type="Pfam" id="PF00665">
    <property type="entry name" value="rve"/>
    <property type="match status" value="1"/>
</dbReference>
<sequence>MSDKCKFYSSQFKYEVLKAYKNEDYTLKELCSKYGIADVTLYDWAEKYEKYGLNGLEDSRIWKAYSKDLKQAAVGDYILGEYSQREIIRKYGISSTSVLRKWIKKYNGHRELKDTAKGRTGSMTKGRETTWKERIEIVQDALANGKDYQQTAENHQVSYQQVYQWVRKYKDGGWDALQDRRGRSKKEEELTSEEKMKLEMRRIEKENERLRAEKCILKKVRGDRKEAKLSQVRFEDKYIVIKELHEKEDLSIVLLCGIADISRAAYYKWLKRTPSSRELQNEEIIREMKALHEKVEGIYGYRRMNVNINRKFDQNFNHKRIYRLMKVDGIQSVIRRKKKRYKRTNPHHVTENILNREFTAEKPNEKWVTDVTEFKYGSSKKAYLSAILDLHDGSIVSYVLGHSNNNKLVFKTLDQATNLLDGEHPLIHSDRGFQYTSHGFKRRIDKAEMTHSMSRVGKCIDNGPMESFWGTLKCEKYYLHKYESFEDLSNAIDEYIYFYNYERYQEKLNGLSPVEYRAKAA</sequence>
<organism evidence="4 5">
    <name type="scientific">Bacillus seohaeanensis</name>
    <dbReference type="NCBI Taxonomy" id="284580"/>
    <lineage>
        <taxon>Bacteria</taxon>
        <taxon>Bacillati</taxon>
        <taxon>Bacillota</taxon>
        <taxon>Bacilli</taxon>
        <taxon>Bacillales</taxon>
        <taxon>Bacillaceae</taxon>
        <taxon>Bacillus</taxon>
    </lineage>
</organism>
<evidence type="ECO:0000313" key="5">
    <source>
        <dbReference type="Proteomes" id="UP001597506"/>
    </source>
</evidence>
<gene>
    <name evidence="4" type="ORF">ACFSUL_10365</name>
</gene>
<dbReference type="InterPro" id="IPR025948">
    <property type="entry name" value="HTH-like_dom"/>
</dbReference>
<protein>
    <submittedName>
        <fullName evidence="4">IS3 family transposase</fullName>
    </submittedName>
</protein>
<dbReference type="SUPFAM" id="SSF53098">
    <property type="entry name" value="Ribonuclease H-like"/>
    <property type="match status" value="1"/>
</dbReference>
<evidence type="ECO:0000256" key="1">
    <source>
        <dbReference type="ARBA" id="ARBA00002286"/>
    </source>
</evidence>
<keyword evidence="2" id="KW-0175">Coiled coil</keyword>
<dbReference type="PANTHER" id="PTHR46889:SF4">
    <property type="entry name" value="TRANSPOSASE INSO FOR INSERTION SEQUENCE ELEMENT IS911B-RELATED"/>
    <property type="match status" value="1"/>
</dbReference>
<feature type="coiled-coil region" evidence="2">
    <location>
        <begin position="186"/>
        <end position="213"/>
    </location>
</feature>
<name>A0ABW5RR43_9BACI</name>
<dbReference type="SUPFAM" id="SSF48295">
    <property type="entry name" value="TrpR-like"/>
    <property type="match status" value="3"/>
</dbReference>
<dbReference type="InterPro" id="IPR055247">
    <property type="entry name" value="InsJ-like_HTH"/>
</dbReference>
<dbReference type="InterPro" id="IPR010921">
    <property type="entry name" value="Trp_repressor/repl_initiator"/>
</dbReference>
<dbReference type="PANTHER" id="PTHR46889">
    <property type="entry name" value="TRANSPOSASE INSF FOR INSERTION SEQUENCE IS3B-RELATED"/>
    <property type="match status" value="1"/>
</dbReference>